<evidence type="ECO:0000256" key="1">
    <source>
        <dbReference type="ARBA" id="ARBA00019186"/>
    </source>
</evidence>
<evidence type="ECO:0000256" key="2">
    <source>
        <dbReference type="ARBA" id="ARBA00023186"/>
    </source>
</evidence>
<dbReference type="OrthoDB" id="10260712at2759"/>
<dbReference type="InterPro" id="IPR038389">
    <property type="entry name" value="PSMG2_sf"/>
</dbReference>
<accession>D8LBZ7</accession>
<evidence type="ECO:0000313" key="4">
    <source>
        <dbReference type="EMBL" id="CBN79180.1"/>
    </source>
</evidence>
<dbReference type="GO" id="GO:0005634">
    <property type="term" value="C:nucleus"/>
    <property type="evidence" value="ECO:0007669"/>
    <property type="project" value="TreeGrafter"/>
</dbReference>
<dbReference type="EMBL" id="FN647683">
    <property type="protein sequence ID" value="CBN79180.1"/>
    <property type="molecule type" value="Genomic_DNA"/>
</dbReference>
<evidence type="ECO:0000256" key="3">
    <source>
        <dbReference type="ARBA" id="ARBA00025745"/>
    </source>
</evidence>
<proteinExistence type="inferred from homology"/>
<dbReference type="STRING" id="2880.D8LBZ7"/>
<dbReference type="eggNOG" id="KOG3112">
    <property type="taxonomic scope" value="Eukaryota"/>
</dbReference>
<dbReference type="PANTHER" id="PTHR12970">
    <property type="entry name" value="PROTEASOME ASSEMBLY CHAPERONE 2"/>
    <property type="match status" value="1"/>
</dbReference>
<keyword evidence="5" id="KW-1185">Reference proteome</keyword>
<dbReference type="InParanoid" id="D8LBZ7"/>
<dbReference type="Proteomes" id="UP000002630">
    <property type="component" value="Linkage Group LG08"/>
</dbReference>
<dbReference type="AlphaFoldDB" id="D8LBZ7"/>
<organism evidence="4 5">
    <name type="scientific">Ectocarpus siliculosus</name>
    <name type="common">Brown alga</name>
    <name type="synonym">Conferva siliculosa</name>
    <dbReference type="NCBI Taxonomy" id="2880"/>
    <lineage>
        <taxon>Eukaryota</taxon>
        <taxon>Sar</taxon>
        <taxon>Stramenopiles</taxon>
        <taxon>Ochrophyta</taxon>
        <taxon>PX clade</taxon>
        <taxon>Phaeophyceae</taxon>
        <taxon>Ectocarpales</taxon>
        <taxon>Ectocarpaceae</taxon>
        <taxon>Ectocarpus</taxon>
    </lineage>
</organism>
<dbReference type="OMA" id="LWMARMA"/>
<dbReference type="Pfam" id="PF09754">
    <property type="entry name" value="PAC2"/>
    <property type="match status" value="1"/>
</dbReference>
<dbReference type="PANTHER" id="PTHR12970:SF1">
    <property type="entry name" value="PROTEASOME ASSEMBLY CHAPERONE 2"/>
    <property type="match status" value="1"/>
</dbReference>
<dbReference type="InterPro" id="IPR019151">
    <property type="entry name" value="Proteasome_assmbl_chaperone_2"/>
</dbReference>
<protein>
    <recommendedName>
        <fullName evidence="1">Proteasome assembly chaperone 2</fullName>
    </recommendedName>
</protein>
<name>D8LBZ7_ECTSI</name>
<dbReference type="GO" id="GO:0043248">
    <property type="term" value="P:proteasome assembly"/>
    <property type="evidence" value="ECO:0007669"/>
    <property type="project" value="TreeGrafter"/>
</dbReference>
<dbReference type="InterPro" id="IPR016562">
    <property type="entry name" value="Proteasome_assmbl_chp_2_euk"/>
</dbReference>
<sequence length="346" mass="35238">MLFLPAKEVERDLSFHGDTLIVPVVSTGNVGQLAVDLFLSSGRVQSPALVEKVGYLETDRVAPAAGYEVFSPGQPPVLCVSLELHRFAKSGVTVLQQRGAVLPGEERSFAAELVEWARESGFKDVLALTGADAAEGLDPTPIGRGGMKRYRAGTSAAALAPQSPEPCPLEEALSRVGIGAFDVAGVMQGGWQNLMAAPMGGGALDAPGGAAAGGVGLGAGGAGEEEEEELALAMAMAGNETAMPPNLPPLPSGTGVAGFLCTEASSTRTAADGETEGPTPPLVVLLRFCGEGDNTPEAIEMAQAVNASLKLLPGGGDGEGEAEVRWSSPLSWASLYGLPPSADAYQ</sequence>
<comment type="similarity">
    <text evidence="3">Belongs to the PSMG2 family.</text>
</comment>
<dbReference type="Gene3D" id="3.40.50.10900">
    <property type="entry name" value="PAC-like subunit"/>
    <property type="match status" value="2"/>
</dbReference>
<reference evidence="4 5" key="1">
    <citation type="journal article" date="2010" name="Nature">
        <title>The Ectocarpus genome and the independent evolution of multicellularity in brown algae.</title>
        <authorList>
            <person name="Cock J.M."/>
            <person name="Sterck L."/>
            <person name="Rouze P."/>
            <person name="Scornet D."/>
            <person name="Allen A.E."/>
            <person name="Amoutzias G."/>
            <person name="Anthouard V."/>
            <person name="Artiguenave F."/>
            <person name="Aury J.M."/>
            <person name="Badger J.H."/>
            <person name="Beszteri B."/>
            <person name="Billiau K."/>
            <person name="Bonnet E."/>
            <person name="Bothwell J.H."/>
            <person name="Bowler C."/>
            <person name="Boyen C."/>
            <person name="Brownlee C."/>
            <person name="Carrano C.J."/>
            <person name="Charrier B."/>
            <person name="Cho G.Y."/>
            <person name="Coelho S.M."/>
            <person name="Collen J."/>
            <person name="Corre E."/>
            <person name="Da Silva C."/>
            <person name="Delage L."/>
            <person name="Delaroque N."/>
            <person name="Dittami S.M."/>
            <person name="Doulbeau S."/>
            <person name="Elias M."/>
            <person name="Farnham G."/>
            <person name="Gachon C.M."/>
            <person name="Gschloessl B."/>
            <person name="Heesch S."/>
            <person name="Jabbari K."/>
            <person name="Jubin C."/>
            <person name="Kawai H."/>
            <person name="Kimura K."/>
            <person name="Kloareg B."/>
            <person name="Kupper F.C."/>
            <person name="Lang D."/>
            <person name="Le Bail A."/>
            <person name="Leblanc C."/>
            <person name="Lerouge P."/>
            <person name="Lohr M."/>
            <person name="Lopez P.J."/>
            <person name="Martens C."/>
            <person name="Maumus F."/>
            <person name="Michel G."/>
            <person name="Miranda-Saavedra D."/>
            <person name="Morales J."/>
            <person name="Moreau H."/>
            <person name="Motomura T."/>
            <person name="Nagasato C."/>
            <person name="Napoli C.A."/>
            <person name="Nelson D.R."/>
            <person name="Nyvall-Collen P."/>
            <person name="Peters A.F."/>
            <person name="Pommier C."/>
            <person name="Potin P."/>
            <person name="Poulain J."/>
            <person name="Quesneville H."/>
            <person name="Read B."/>
            <person name="Rensing S.A."/>
            <person name="Ritter A."/>
            <person name="Rousvoal S."/>
            <person name="Samanta M."/>
            <person name="Samson G."/>
            <person name="Schroeder D.C."/>
            <person name="Segurens B."/>
            <person name="Strittmatter M."/>
            <person name="Tonon T."/>
            <person name="Tregear J.W."/>
            <person name="Valentin K."/>
            <person name="von Dassow P."/>
            <person name="Yamagishi T."/>
            <person name="Van de Peer Y."/>
            <person name="Wincker P."/>
        </authorList>
    </citation>
    <scope>NUCLEOTIDE SEQUENCE [LARGE SCALE GENOMIC DNA]</scope>
    <source>
        <strain evidence="5">Ec32 / CCAP1310/4</strain>
    </source>
</reference>
<dbReference type="EMBL" id="FN649733">
    <property type="protein sequence ID" value="CBN79180.1"/>
    <property type="molecule type" value="Genomic_DNA"/>
</dbReference>
<gene>
    <name evidence="4" type="ORF">Esi_0010_0086</name>
</gene>
<evidence type="ECO:0000313" key="5">
    <source>
        <dbReference type="Proteomes" id="UP000002630"/>
    </source>
</evidence>
<dbReference type="GO" id="GO:0005829">
    <property type="term" value="C:cytosol"/>
    <property type="evidence" value="ECO:0007669"/>
    <property type="project" value="TreeGrafter"/>
</dbReference>
<keyword evidence="2" id="KW-0143">Chaperone</keyword>